<dbReference type="Pfam" id="PF12774">
    <property type="entry name" value="AAA_6"/>
    <property type="match status" value="1"/>
</dbReference>
<evidence type="ECO:0000256" key="7">
    <source>
        <dbReference type="ARBA" id="ARBA00022840"/>
    </source>
</evidence>
<keyword evidence="10" id="KW-0505">Motor protein</keyword>
<evidence type="ECO:0000313" key="16">
    <source>
        <dbReference type="Proteomes" id="UP000449547"/>
    </source>
</evidence>
<evidence type="ECO:0000256" key="1">
    <source>
        <dbReference type="ARBA" id="ARBA00004245"/>
    </source>
</evidence>
<dbReference type="Pfam" id="PF22597">
    <property type="entry name" value="DYN_lid"/>
    <property type="match status" value="1"/>
</dbReference>
<dbReference type="GO" id="GO:0005874">
    <property type="term" value="C:microtubule"/>
    <property type="evidence" value="ECO:0007669"/>
    <property type="project" value="UniProtKB-KW"/>
</dbReference>
<dbReference type="PANTHER" id="PTHR45703:SF36">
    <property type="entry name" value="DYNEIN HEAVY CHAIN, CYTOPLASMIC"/>
    <property type="match status" value="1"/>
</dbReference>
<sequence length="3889" mass="437218">MDLETYLRQVAQLNGPDVTLDISDVSSFRDNPNHDAIFLVRHDNRVVVTTAPANNTFSDEWCSAHSVTAVIKGLGPITTPERQLRVVVVPSGKDMDALSSMIRMGLAPMFDAWNGDSVLGNATKKKFGELSLSLQHLNSGIIVPDLKSASLKLSTEEKPQDPVNDTEYLNKLTSVANQWISDIREVTKLDHNPRDGQSLADDVAFWKAMDQALASINHQKSQPYVTEAIEVLTQAKRFQITTAFKSETGLITQQQRTDQINSVLKDIPLAEMQAVTPDDGIDSLESAISLVFTHISHRLSSSEVALDRMQAWIELLISDVVKSINQFIIALKVLEMSPDTWRTTQTAVKNLQQAVDQNLKYAINEVRGIVRRRSDKFVQISIDTQAWDQFNESFQEICELRASHDELSATLIALDAPLEYQTKLSEAYNSYMVLITPFTTQWKMNLSLYYQQAKQVRQGIVTQLSLVLNQCREFSDYVSVVSRLGGVHHIIPDEYRTRLLDQAASEVGALNSLQVYRDDKVVPRAKNILCVRSQVEYYSEGLTAILGSTWGQYSVGGKIRQLLNEIDDRLAAEGEEIQRWIKQVEEKLARPWKGPLIRLVMTRTTDLVVNCDHSLVESCVSLHQLHRLGFDISKSTTISATRVLSTFGNLAIGLSQHLVAFKLYAAKKSYSVVEPIKREIIAKLKKCQDLQWDNIDDELVASLESQIADYCGQVSKLDMIDNAVDNEIARLQQCPFDDESISSIKNSVYKLDIERIKPFVDQRVQSTLTAKGQFQLNSISAWLGNSMDATFHEDSATEYWGLPIKHDSMELKVLTRDQQFVVEPSFALVRQQLYGFVNHILNQAPQANASPVLMTIDSIVAEAETYIDRLNSLQLLWELDLSRETDLARLFGGCQGVSLQSWMKVMDEMMSLRSIIDGDSSVWFGEQAIRLDYGAVVSRVNLKFDRFFRDFLERFAAKVQENSTKFLNEIKDAKRNLGPRLNLHQDVVLVMAALHQFVTVDAEISRWSQQLAILKKAQSILVKNRFQFPEIWSYCEQLEGKFTEVTDLISKKRSAIDADRDGLIVKVTGESERVAASLQSLHRKWSSKKPVSGQLDPGAALATLATFRQLCANLSMSITHLSVVAQLMSVSVPQLSVDAIRAEIDGHHSVWVSLDALWTQLNGIKTTPWGDVNPRTVRKQLDDLSRELRSLPTNTKQYAAYDELTLTFSSLLKYSGLISDLKGDALKTRHWKQLLPKVNVEDLTLGHVWDLLIAPNNEAMINEVLIMAQNEHVIEAQLAKIQLSWVNTTFELVPFGKYRLIANWDALFDQCTRDISALASMRSSSYFASFEREITQLETKLSEIYGVLDLWIDVQQQWVYLSGVFSGGGEIAQLLPVESARFSNILTEYTSLTKRLFKVGLVWDITSAGDLTPVMKRFLDQLNRIRRSLITYLEQQRQHFPRFYFVGNDDLLAMIGDSSVAAVNRHVSQMFGGIRQLTMEDSRVVGWIGDWGETVMLKEPVSLVHHPRLDEWLTAVERGVKLTISDCISYHLGKDPVELALSSDVPTQVIVVVTQIGFTKATEDALKSDMVAELKATVIQQILKLTQAVNVENSSLRLHRIEHVLIELLHQRAILDTFSQSGKDWWWNGCQRFYHIESNEPLERVLICQATSKLTYGFEYIGVPEKLAYTPLVDRCFLAMSQALSQGLGGSPFGPAGTGKTETVKALAHNCGRMVLVFNCDESFDMQSMSRIFLGLCRIGIWGCFDEFNRLDERMLSAVSSQIEAIEHGLRGDASEVEISGVNVEVSRSTGIFVTMNPRYAGRSQLPENLKKLFWSFSMDSPDHEVIVEVLLSSQGFGQAHTLAKLIVPLFLELQNQASQQAHYDFGLRALKSTLTRCGQIKRSTSGDSEKEDDIVVRAIEETVTPRLVKVDRALLSSLLNQYFPDTDPNWDQDREFLSQLHSVAAENHLTVDKLWAEKATQLFHIESSHAGIILVGESGSGKSTVWRSVLKAVDASASSYIIDAKVMSKDQLYGRIDPVTRDWSDGLLTKLIRKIGANLRGERSHRHWIIFDGDIDPIWAENLNSVLDDNRILTLANGERLSLPPEVRLVFEVDSLRYATPATISRCGMIWFDEGVVSVKSRWNNLLGLLSTRPIDEDQGIGRQMEAVTILSEIISDTIWESVVNITAEALHIMPFSVARAFSGFQALLQAYISKLVVFEAEHGAIVDVKQYMAKAVGLSLSWSFAGDINGDRDALGKRLTNLIADVDLESSPFVVDVNLPEAEWAPWTTNASQNSIADIEPYQINSSMVIPTAETACHQQLIHTLLHQHCPLVLCGPPGSGKTMTLLAALRASPQFEVVALNFSKDTSVASILRSLEQHCVVRRRASGLELAPKVSGTWVVVFCDEINLPQPDQYGTQHVISFLRQMVEQRGFWNRDDQWVSLGDIQFVGACNPPTDPGRQPLSLRMLRHVALVVVDYPRPESMAHIYGSFVAALLKCAPTLKSYGVALTNAMIDIYQRTKDFMTGKMSHYVYSPRELTRWCQGMFEVITHSEVSTVSQLVRLWYHEGVRLFSDRLVDPADIKWQHQTFVNVVSQYFPMIDVNEVCKDPVLYSDWLSLNYEPVQESELRSFLTERLRVFAEEEVDVDLVLHEDVLDHCLRLDRVLRQPQGHMILVGDCASGKTTLTRFVAWINGLKSIQLQVDRDFGVDRFDRMLRELLLRCARGERVCFIIDESSILDPAFIERMNTLLANSEVPGLFMGEDMTSLMSICLEQSQAQGLLLDSEAELYQWFCQQITRNLHVVFTISPESAASVISSPALFNRCVLNWMGSWSDESYDDVAQTTISASPIDIKAASIAVAIHAQYGAAPAQFMAFLSTILQVYRRTMSGLEDHHRHVTQGLDQLRETVIKVQTLQSQLATQRTQLEEKNAQKDAALEKLFKEQTEIERKREFAITASEELEKHKAELEARRLEVMFELQKVEPEVEAARKGVSDIKMDQINEIRRLNRPPDAVKMTIESVCVLLGYDDVSSWPQVLGFIRKNDFIASIVNFDVSLLEDNRRTFLEENYLSRPDYTFEAAQRASKACGPLLRWVLAQFSYASIISSVAPLEKEMTLLENKNRETSAQLEAIEEIIQELQVKCNLYERDYSEVIRETESIKTQMKEVSKKVERSQKLLLSLRSEKDRWKINTTQFASRREQVIGDAILAASFSVYGTALDQRGRYEFETLVKQMLSQYALPHSQGYTFRTLMPKVTLPSGVVNDTVTIDNWVSILTNERPLVVVDPTGSVLHNLTTGYSTNTAVVSALAPDMVSRLENALRYGGRLVITDIEFYDPILNPVFRGEVYRSGGKTMIMLGDAYVDYSPSFRLVVHTKDSSIPLPQFVKSRATIINFTLTPASLENKLVDMIVEHVRPDVAERRQQCVAQRGEIIDRLLQLEQNLLELVSGSEGSLLDNDEVVSELEKLKTEMSALDARLSDAGQVMTELDGVRLTYEQVAHHSRAVYDVCQMMAAKSDFYEVDLDAFIHIFQRVLSGGEMDSFVERLYQEVYAVASPAMVYADKVAFATGLTMSKLGEESDETKQVKTILEGLANGKSPMNSLDAFNKPLWSADGPYSSTYDLDKSLAMYSVVLIASPGGVDATTRIEALAEAERAKLTVISMGSKEGVEAANLAMSAAEPGWVLLQNIQMAPNWLSTLDKQLSGLPNNRKVIMTCSLSSKIPRGVIVHSQVISYEAPPSLRHSIRETYKLLSTTTKVKHAEFLLVLFHAIICERMKFVPNSFNQTYDINDADFASALAIIQGLNGKPWDEIAYMVGVISYGSKIDNVADFDYVVTLAKRLFSNQSTQPSFNVLSGSLSDDMLALPQDDDYDNWIRSIPAVTPMTWIDLEEKVLDHVQARDGKQIAELLFS</sequence>
<dbReference type="GO" id="GO:0008569">
    <property type="term" value="F:minus-end-directed microtubule motor activity"/>
    <property type="evidence" value="ECO:0007669"/>
    <property type="project" value="InterPro"/>
</dbReference>
<dbReference type="Pfam" id="PF18198">
    <property type="entry name" value="AAA_lid_11"/>
    <property type="match status" value="1"/>
</dbReference>
<dbReference type="FunFam" id="3.40.50.300:FF:002357">
    <property type="entry name" value="Glutathione S-transferase class-mu 26 kDa isozyme"/>
    <property type="match status" value="1"/>
</dbReference>
<keyword evidence="5" id="KW-0493">Microtubule</keyword>
<dbReference type="SUPFAM" id="SSF52540">
    <property type="entry name" value="P-loop containing nucleoside triphosphate hydrolases"/>
    <property type="match status" value="4"/>
</dbReference>
<dbReference type="RefSeq" id="XP_034009661.1">
    <property type="nucleotide sequence ID" value="XM_034158414.1"/>
</dbReference>
<dbReference type="Pfam" id="PF12777">
    <property type="entry name" value="MT"/>
    <property type="match status" value="1"/>
</dbReference>
<keyword evidence="11" id="KW-0206">Cytoskeleton</keyword>
<dbReference type="InterPro" id="IPR013602">
    <property type="entry name" value="Dynein_heavy_linker"/>
</dbReference>
<dbReference type="Gene3D" id="1.10.287.2620">
    <property type="match status" value="1"/>
</dbReference>
<comment type="subcellular location">
    <subcellularLocation>
        <location evidence="1">Cytoplasm</location>
        <location evidence="1">Cytoskeleton</location>
    </subcellularLocation>
</comment>
<gene>
    <name evidence="15" type="ORF">DIURU_005432</name>
</gene>
<dbReference type="GeneID" id="54784083"/>
<dbReference type="Gene3D" id="6.10.140.1060">
    <property type="match status" value="1"/>
</dbReference>
<evidence type="ECO:0000256" key="6">
    <source>
        <dbReference type="ARBA" id="ARBA00022741"/>
    </source>
</evidence>
<evidence type="ECO:0000256" key="4">
    <source>
        <dbReference type="ARBA" id="ARBA00022490"/>
    </source>
</evidence>
<dbReference type="InterPro" id="IPR004273">
    <property type="entry name" value="Dynein_heavy_D6_P-loop"/>
</dbReference>
<dbReference type="InterPro" id="IPR043157">
    <property type="entry name" value="Dynein_AAA1S"/>
</dbReference>
<evidence type="ECO:0000256" key="3">
    <source>
        <dbReference type="ARBA" id="ARBA00022197"/>
    </source>
</evidence>
<dbReference type="PANTHER" id="PTHR45703">
    <property type="entry name" value="DYNEIN HEAVY CHAIN"/>
    <property type="match status" value="1"/>
</dbReference>
<dbReference type="EMBL" id="SWFT01000161">
    <property type="protein sequence ID" value="KAA8896919.1"/>
    <property type="molecule type" value="Genomic_DNA"/>
</dbReference>
<keyword evidence="4" id="KW-0963">Cytoplasm</keyword>
<keyword evidence="8" id="KW-0243">Dynein</keyword>
<dbReference type="InterPro" id="IPR024317">
    <property type="entry name" value="Dynein_heavy_chain_D4_dom"/>
</dbReference>
<dbReference type="Gene3D" id="1.10.472.130">
    <property type="match status" value="1"/>
</dbReference>
<dbReference type="CDD" id="cd00009">
    <property type="entry name" value="AAA"/>
    <property type="match status" value="1"/>
</dbReference>
<dbReference type="Proteomes" id="UP000449547">
    <property type="component" value="Unassembled WGS sequence"/>
</dbReference>
<evidence type="ECO:0000256" key="13">
    <source>
        <dbReference type="SAM" id="Coils"/>
    </source>
</evidence>
<dbReference type="Gene3D" id="3.40.50.300">
    <property type="entry name" value="P-loop containing nucleotide triphosphate hydrolases"/>
    <property type="match status" value="5"/>
</dbReference>
<feature type="domain" description="AAA+ ATPase" evidence="14">
    <location>
        <begin position="2650"/>
        <end position="2812"/>
    </location>
</feature>
<feature type="coiled-coil region" evidence="13">
    <location>
        <begin position="3095"/>
        <end position="3164"/>
    </location>
</feature>
<dbReference type="GO" id="GO:0007018">
    <property type="term" value="P:microtubule-based movement"/>
    <property type="evidence" value="ECO:0007669"/>
    <property type="project" value="InterPro"/>
</dbReference>
<keyword evidence="16" id="KW-1185">Reference proteome</keyword>
<protein>
    <recommendedName>
        <fullName evidence="3">Dynein heavy chain, cytoplasmic</fullName>
    </recommendedName>
    <alternativeName>
        <fullName evidence="12">Dynein heavy chain, cytosolic</fullName>
    </alternativeName>
</protein>
<dbReference type="InterPro" id="IPR024743">
    <property type="entry name" value="Dynein_HC_stalk"/>
</dbReference>
<evidence type="ECO:0000256" key="11">
    <source>
        <dbReference type="ARBA" id="ARBA00023212"/>
    </source>
</evidence>
<dbReference type="Gene3D" id="1.20.58.1120">
    <property type="match status" value="1"/>
</dbReference>
<accession>A0A642UK07</accession>
<dbReference type="VEuPathDB" id="FungiDB:DIURU_005432"/>
<feature type="domain" description="AAA+ ATPase" evidence="14">
    <location>
        <begin position="1686"/>
        <end position="1832"/>
    </location>
</feature>
<feature type="coiled-coil region" evidence="13">
    <location>
        <begin position="3436"/>
        <end position="3463"/>
    </location>
</feature>
<dbReference type="GO" id="GO:0005524">
    <property type="term" value="F:ATP binding"/>
    <property type="evidence" value="ECO:0007669"/>
    <property type="project" value="UniProtKB-KW"/>
</dbReference>
<dbReference type="InterPro" id="IPR054354">
    <property type="entry name" value="DYNC2H1-like_lid"/>
</dbReference>
<dbReference type="Gene3D" id="1.10.8.1220">
    <property type="match status" value="1"/>
</dbReference>
<keyword evidence="7" id="KW-0067">ATP-binding</keyword>
<name>A0A642UK07_DIURU</name>
<evidence type="ECO:0000256" key="9">
    <source>
        <dbReference type="ARBA" id="ARBA00023054"/>
    </source>
</evidence>
<feature type="domain" description="AAA+ ATPase" evidence="14">
    <location>
        <begin position="1969"/>
        <end position="2098"/>
    </location>
</feature>
<keyword evidence="9 13" id="KW-0175">Coiled coil</keyword>
<reference evidence="15 16" key="1">
    <citation type="submission" date="2019-07" db="EMBL/GenBank/DDBJ databases">
        <title>Genome assembly of two rare yeast pathogens: Diutina rugosa and Trichomonascus ciferrii.</title>
        <authorList>
            <person name="Mixao V."/>
            <person name="Saus E."/>
            <person name="Hansen A."/>
            <person name="Lass-Flor C."/>
            <person name="Gabaldon T."/>
        </authorList>
    </citation>
    <scope>NUCLEOTIDE SEQUENCE [LARGE SCALE GENOMIC DNA]</scope>
    <source>
        <strain evidence="15 16">CBS 613</strain>
    </source>
</reference>
<dbReference type="Pfam" id="PF17852">
    <property type="entry name" value="Dynein_AAA_lid"/>
    <property type="match status" value="1"/>
</dbReference>
<dbReference type="GO" id="GO:0030286">
    <property type="term" value="C:dynein complex"/>
    <property type="evidence" value="ECO:0007669"/>
    <property type="project" value="UniProtKB-KW"/>
</dbReference>
<dbReference type="InterPro" id="IPR027417">
    <property type="entry name" value="P-loop_NTPase"/>
</dbReference>
<dbReference type="InterPro" id="IPR041658">
    <property type="entry name" value="AAA_lid_11"/>
</dbReference>
<dbReference type="InterPro" id="IPR042222">
    <property type="entry name" value="Dynein_2_N"/>
</dbReference>
<dbReference type="Pfam" id="PF12781">
    <property type="entry name" value="AAA_9"/>
    <property type="match status" value="1"/>
</dbReference>
<evidence type="ECO:0000256" key="5">
    <source>
        <dbReference type="ARBA" id="ARBA00022701"/>
    </source>
</evidence>
<dbReference type="InterPro" id="IPR042219">
    <property type="entry name" value="AAA_lid_11_sf"/>
</dbReference>
<dbReference type="Pfam" id="PF03028">
    <property type="entry name" value="Dynein_heavy"/>
    <property type="match status" value="1"/>
</dbReference>
<evidence type="ECO:0000256" key="2">
    <source>
        <dbReference type="ARBA" id="ARBA00011655"/>
    </source>
</evidence>
<proteinExistence type="predicted"/>
<feature type="coiled-coil region" evidence="13">
    <location>
        <begin position="2893"/>
        <end position="2952"/>
    </location>
</feature>
<dbReference type="SMART" id="SM00382">
    <property type="entry name" value="AAA"/>
    <property type="match status" value="4"/>
</dbReference>
<evidence type="ECO:0000313" key="15">
    <source>
        <dbReference type="EMBL" id="KAA8896919.1"/>
    </source>
</evidence>
<feature type="domain" description="AAA+ ATPase" evidence="14">
    <location>
        <begin position="2310"/>
        <end position="2464"/>
    </location>
</feature>
<dbReference type="InterPro" id="IPR003593">
    <property type="entry name" value="AAA+_ATPase"/>
</dbReference>
<evidence type="ECO:0000256" key="8">
    <source>
        <dbReference type="ARBA" id="ARBA00023017"/>
    </source>
</evidence>
<dbReference type="Gene3D" id="1.20.920.20">
    <property type="match status" value="1"/>
</dbReference>
<dbReference type="Gene3D" id="3.20.180.20">
    <property type="entry name" value="Dynein heavy chain, N-terminal domain 2"/>
    <property type="match status" value="1"/>
</dbReference>
<evidence type="ECO:0000256" key="12">
    <source>
        <dbReference type="ARBA" id="ARBA00033439"/>
    </source>
</evidence>
<dbReference type="GO" id="GO:0045505">
    <property type="term" value="F:dynein intermediate chain binding"/>
    <property type="evidence" value="ECO:0007669"/>
    <property type="project" value="InterPro"/>
</dbReference>
<dbReference type="Pfam" id="PF08385">
    <property type="entry name" value="DHC_N1"/>
    <property type="match status" value="1"/>
</dbReference>
<dbReference type="Gene3D" id="1.10.8.710">
    <property type="match status" value="1"/>
</dbReference>
<dbReference type="InterPro" id="IPR035699">
    <property type="entry name" value="AAA_6"/>
</dbReference>
<dbReference type="PROSITE" id="PS00675">
    <property type="entry name" value="SIGMA54_INTERACT_1"/>
    <property type="match status" value="1"/>
</dbReference>
<comment type="subunit">
    <text evidence="2">Consists of at least two heavy chains and a number of intermediate and light chains.</text>
</comment>
<dbReference type="InterPro" id="IPR026983">
    <property type="entry name" value="DHC"/>
</dbReference>
<dbReference type="Gene3D" id="1.20.140.100">
    <property type="entry name" value="Dynein heavy chain, N-terminal domain 2"/>
    <property type="match status" value="1"/>
</dbReference>
<dbReference type="OrthoDB" id="447173at2759"/>
<evidence type="ECO:0000256" key="10">
    <source>
        <dbReference type="ARBA" id="ARBA00023175"/>
    </source>
</evidence>
<evidence type="ECO:0000259" key="14">
    <source>
        <dbReference type="SMART" id="SM00382"/>
    </source>
</evidence>
<dbReference type="OMA" id="NERQMTR"/>
<dbReference type="InterPro" id="IPR013594">
    <property type="entry name" value="Dynein_heavy_tail"/>
</dbReference>
<dbReference type="InterPro" id="IPR041466">
    <property type="entry name" value="Dynein_AAA5_ext"/>
</dbReference>
<dbReference type="InterPro" id="IPR035706">
    <property type="entry name" value="AAA_9"/>
</dbReference>
<dbReference type="Pfam" id="PF12780">
    <property type="entry name" value="AAA_8"/>
    <property type="match status" value="1"/>
</dbReference>
<dbReference type="Gene3D" id="1.20.920.30">
    <property type="match status" value="1"/>
</dbReference>
<dbReference type="FunFam" id="3.40.50.300:FF:000071">
    <property type="entry name" value="Cytoplasmic dynein heavy chain 1"/>
    <property type="match status" value="1"/>
</dbReference>
<dbReference type="GO" id="GO:0051959">
    <property type="term" value="F:dynein light intermediate chain binding"/>
    <property type="evidence" value="ECO:0007669"/>
    <property type="project" value="InterPro"/>
</dbReference>
<dbReference type="InterPro" id="IPR025662">
    <property type="entry name" value="Sigma_54_int_dom_ATP-bd_1"/>
</dbReference>
<dbReference type="Pfam" id="PF08393">
    <property type="entry name" value="DHC_N2"/>
    <property type="match status" value="1"/>
</dbReference>
<dbReference type="Gene3D" id="1.10.8.720">
    <property type="entry name" value="Region D6 of dynein motor"/>
    <property type="match status" value="1"/>
</dbReference>
<dbReference type="InterPro" id="IPR042228">
    <property type="entry name" value="Dynein_linker_3"/>
</dbReference>
<dbReference type="Pfam" id="PF12775">
    <property type="entry name" value="AAA_7"/>
    <property type="match status" value="1"/>
</dbReference>
<comment type="caution">
    <text evidence="15">The sequence shown here is derived from an EMBL/GenBank/DDBJ whole genome shotgun (WGS) entry which is preliminary data.</text>
</comment>
<organism evidence="15 16">
    <name type="scientific">Diutina rugosa</name>
    <name type="common">Yeast</name>
    <name type="synonym">Candida rugosa</name>
    <dbReference type="NCBI Taxonomy" id="5481"/>
    <lineage>
        <taxon>Eukaryota</taxon>
        <taxon>Fungi</taxon>
        <taxon>Dikarya</taxon>
        <taxon>Ascomycota</taxon>
        <taxon>Saccharomycotina</taxon>
        <taxon>Pichiomycetes</taxon>
        <taxon>Debaryomycetaceae</taxon>
        <taxon>Diutina</taxon>
    </lineage>
</organism>
<keyword evidence="6" id="KW-0547">Nucleotide-binding</keyword>